<evidence type="ECO:0000256" key="4">
    <source>
        <dbReference type="ARBA" id="ARBA00023136"/>
    </source>
</evidence>
<dbReference type="InterPro" id="IPR044878">
    <property type="entry name" value="UbiA_sf"/>
</dbReference>
<proteinExistence type="predicted"/>
<dbReference type="Gene3D" id="1.10.357.140">
    <property type="entry name" value="UbiA prenyltransferase"/>
    <property type="match status" value="1"/>
</dbReference>
<protein>
    <submittedName>
        <fullName evidence="6">UbiA prenyltransferase family</fullName>
    </submittedName>
</protein>
<sequence length="307" mass="34084">MSIITFSNDFLTFAIPTALFAAFGALSGPVLTTNPSPELVATLLRLPSALLVVWAKLLIFDISNQRSPSAVEEDKINKPHRPLPSGRISMETTRRLLLSGIPLVLLLSWAYGCWQETLLLFTAIWMYNDLQGCDEQWYLRNLFIAVGYGLYSSAALRVMTGPEHTINEKGMQWIGIITLVMFITQHICDIKDAEGDKARGRKSAPIVLGDALVRWSVAIPIIACSIGCPLFFSLGPLSYLSTISMGLLVAGRTLAYRDLKADKLTWKLWALWTCCLFTLPLLRNPDVFVKAWQSLASRSREEGCITA</sequence>
<dbReference type="PANTHER" id="PTHR42723:SF1">
    <property type="entry name" value="CHLOROPHYLL SYNTHASE, CHLOROPLASTIC"/>
    <property type="match status" value="1"/>
</dbReference>
<name>A0A6A5ZRP0_9PLEO</name>
<accession>A0A6A5ZRP0</accession>
<dbReference type="InterPro" id="IPR050475">
    <property type="entry name" value="Prenyltransferase_related"/>
</dbReference>
<feature type="transmembrane region" description="Helical" evidence="5">
    <location>
        <begin position="43"/>
        <end position="60"/>
    </location>
</feature>
<dbReference type="InterPro" id="IPR000537">
    <property type="entry name" value="UbiA_prenyltransferase"/>
</dbReference>
<dbReference type="GO" id="GO:0016765">
    <property type="term" value="F:transferase activity, transferring alkyl or aryl (other than methyl) groups"/>
    <property type="evidence" value="ECO:0007669"/>
    <property type="project" value="InterPro"/>
</dbReference>
<keyword evidence="2 5" id="KW-0812">Transmembrane</keyword>
<dbReference type="CDD" id="cd13965">
    <property type="entry name" value="PT_UbiA_3"/>
    <property type="match status" value="1"/>
</dbReference>
<keyword evidence="7" id="KW-1185">Reference proteome</keyword>
<feature type="transmembrane region" description="Helical" evidence="5">
    <location>
        <begin position="96"/>
        <end position="125"/>
    </location>
</feature>
<evidence type="ECO:0000313" key="7">
    <source>
        <dbReference type="Proteomes" id="UP000799770"/>
    </source>
</evidence>
<dbReference type="PANTHER" id="PTHR42723">
    <property type="entry name" value="CHLOROPHYLL SYNTHASE"/>
    <property type="match status" value="1"/>
</dbReference>
<keyword evidence="3 5" id="KW-1133">Transmembrane helix</keyword>
<dbReference type="GO" id="GO:0016020">
    <property type="term" value="C:membrane"/>
    <property type="evidence" value="ECO:0007669"/>
    <property type="project" value="UniProtKB-SubCell"/>
</dbReference>
<comment type="subcellular location">
    <subcellularLocation>
        <location evidence="1">Membrane</location>
        <topology evidence="1">Multi-pass membrane protein</topology>
    </subcellularLocation>
</comment>
<dbReference type="Proteomes" id="UP000799770">
    <property type="component" value="Unassembled WGS sequence"/>
</dbReference>
<evidence type="ECO:0000256" key="5">
    <source>
        <dbReference type="SAM" id="Phobius"/>
    </source>
</evidence>
<feature type="transmembrane region" description="Helical" evidence="5">
    <location>
        <begin position="211"/>
        <end position="232"/>
    </location>
</feature>
<keyword evidence="6" id="KW-0808">Transferase</keyword>
<dbReference type="AlphaFoldDB" id="A0A6A5ZRP0"/>
<gene>
    <name evidence="6" type="ORF">BDV96DRAFT_609563</name>
</gene>
<evidence type="ECO:0000256" key="3">
    <source>
        <dbReference type="ARBA" id="ARBA00022989"/>
    </source>
</evidence>
<keyword evidence="4 5" id="KW-0472">Membrane</keyword>
<evidence type="ECO:0000256" key="1">
    <source>
        <dbReference type="ARBA" id="ARBA00004141"/>
    </source>
</evidence>
<dbReference type="Pfam" id="PF01040">
    <property type="entry name" value="UbiA"/>
    <property type="match status" value="1"/>
</dbReference>
<reference evidence="6" key="1">
    <citation type="journal article" date="2020" name="Stud. Mycol.">
        <title>101 Dothideomycetes genomes: a test case for predicting lifestyles and emergence of pathogens.</title>
        <authorList>
            <person name="Haridas S."/>
            <person name="Albert R."/>
            <person name="Binder M."/>
            <person name="Bloem J."/>
            <person name="Labutti K."/>
            <person name="Salamov A."/>
            <person name="Andreopoulos B."/>
            <person name="Baker S."/>
            <person name="Barry K."/>
            <person name="Bills G."/>
            <person name="Bluhm B."/>
            <person name="Cannon C."/>
            <person name="Castanera R."/>
            <person name="Culley D."/>
            <person name="Daum C."/>
            <person name="Ezra D."/>
            <person name="Gonzalez J."/>
            <person name="Henrissat B."/>
            <person name="Kuo A."/>
            <person name="Liang C."/>
            <person name="Lipzen A."/>
            <person name="Lutzoni F."/>
            <person name="Magnuson J."/>
            <person name="Mondo S."/>
            <person name="Nolan M."/>
            <person name="Ohm R."/>
            <person name="Pangilinan J."/>
            <person name="Park H.-J."/>
            <person name="Ramirez L."/>
            <person name="Alfaro M."/>
            <person name="Sun H."/>
            <person name="Tritt A."/>
            <person name="Yoshinaga Y."/>
            <person name="Zwiers L.-H."/>
            <person name="Turgeon B."/>
            <person name="Goodwin S."/>
            <person name="Spatafora J."/>
            <person name="Crous P."/>
            <person name="Grigoriev I."/>
        </authorList>
    </citation>
    <scope>NUCLEOTIDE SEQUENCE</scope>
    <source>
        <strain evidence="6">CBS 627.86</strain>
    </source>
</reference>
<organism evidence="6 7">
    <name type="scientific">Lophiotrema nucula</name>
    <dbReference type="NCBI Taxonomy" id="690887"/>
    <lineage>
        <taxon>Eukaryota</taxon>
        <taxon>Fungi</taxon>
        <taxon>Dikarya</taxon>
        <taxon>Ascomycota</taxon>
        <taxon>Pezizomycotina</taxon>
        <taxon>Dothideomycetes</taxon>
        <taxon>Pleosporomycetidae</taxon>
        <taxon>Pleosporales</taxon>
        <taxon>Lophiotremataceae</taxon>
        <taxon>Lophiotrema</taxon>
    </lineage>
</organism>
<evidence type="ECO:0000256" key="2">
    <source>
        <dbReference type="ARBA" id="ARBA00022692"/>
    </source>
</evidence>
<dbReference type="OrthoDB" id="434972at2759"/>
<dbReference type="EMBL" id="ML977312">
    <property type="protein sequence ID" value="KAF2121533.1"/>
    <property type="molecule type" value="Genomic_DNA"/>
</dbReference>
<feature type="transmembrane region" description="Helical" evidence="5">
    <location>
        <begin position="238"/>
        <end position="255"/>
    </location>
</feature>
<evidence type="ECO:0000313" key="6">
    <source>
        <dbReference type="EMBL" id="KAF2121533.1"/>
    </source>
</evidence>
<feature type="transmembrane region" description="Helical" evidence="5">
    <location>
        <begin position="137"/>
        <end position="159"/>
    </location>
</feature>